<evidence type="ECO:0000259" key="4">
    <source>
        <dbReference type="PROSITE" id="PS50949"/>
    </source>
</evidence>
<dbReference type="InterPro" id="IPR000524">
    <property type="entry name" value="Tscrpt_reg_HTH_GntR"/>
</dbReference>
<dbReference type="SUPFAM" id="SSF46785">
    <property type="entry name" value="Winged helix' DNA-binding domain"/>
    <property type="match status" value="1"/>
</dbReference>
<dbReference type="RefSeq" id="WP_189486518.1">
    <property type="nucleotide sequence ID" value="NZ_BMZB01000002.1"/>
</dbReference>
<dbReference type="InterPro" id="IPR036390">
    <property type="entry name" value="WH_DNA-bd_sf"/>
</dbReference>
<dbReference type="GO" id="GO:0003677">
    <property type="term" value="F:DNA binding"/>
    <property type="evidence" value="ECO:0007669"/>
    <property type="project" value="UniProtKB-KW"/>
</dbReference>
<keyword evidence="1" id="KW-0805">Transcription regulation</keyword>
<dbReference type="Pfam" id="PF07729">
    <property type="entry name" value="FCD"/>
    <property type="match status" value="1"/>
</dbReference>
<dbReference type="CDD" id="cd07377">
    <property type="entry name" value="WHTH_GntR"/>
    <property type="match status" value="1"/>
</dbReference>
<reference evidence="5" key="1">
    <citation type="journal article" date="2014" name="Int. J. Syst. Evol. Microbiol.">
        <title>Complete genome sequence of Corynebacterium casei LMG S-19264T (=DSM 44701T), isolated from a smear-ripened cheese.</title>
        <authorList>
            <consortium name="US DOE Joint Genome Institute (JGI-PGF)"/>
            <person name="Walter F."/>
            <person name="Albersmeier A."/>
            <person name="Kalinowski J."/>
            <person name="Ruckert C."/>
        </authorList>
    </citation>
    <scope>NUCLEOTIDE SEQUENCE</scope>
    <source>
        <strain evidence="5">KCTC 32296</strain>
    </source>
</reference>
<protein>
    <submittedName>
        <fullName evidence="5">GntR family transcriptional regulator</fullName>
    </submittedName>
</protein>
<dbReference type="PANTHER" id="PTHR43537:SF5">
    <property type="entry name" value="UXU OPERON TRANSCRIPTIONAL REGULATOR"/>
    <property type="match status" value="1"/>
</dbReference>
<dbReference type="Gene3D" id="1.10.10.10">
    <property type="entry name" value="Winged helix-like DNA-binding domain superfamily/Winged helix DNA-binding domain"/>
    <property type="match status" value="1"/>
</dbReference>
<comment type="caution">
    <text evidence="5">The sequence shown here is derived from an EMBL/GenBank/DDBJ whole genome shotgun (WGS) entry which is preliminary data.</text>
</comment>
<dbReference type="PANTHER" id="PTHR43537">
    <property type="entry name" value="TRANSCRIPTIONAL REGULATOR, GNTR FAMILY"/>
    <property type="match status" value="1"/>
</dbReference>
<evidence type="ECO:0000256" key="2">
    <source>
        <dbReference type="ARBA" id="ARBA00023125"/>
    </source>
</evidence>
<evidence type="ECO:0000313" key="6">
    <source>
        <dbReference type="Proteomes" id="UP000662572"/>
    </source>
</evidence>
<name>A0A918Q8F2_9CAUL</name>
<keyword evidence="3" id="KW-0804">Transcription</keyword>
<gene>
    <name evidence="5" type="ORF">GCM10011273_22450</name>
</gene>
<dbReference type="SMART" id="SM00895">
    <property type="entry name" value="FCD"/>
    <property type="match status" value="1"/>
</dbReference>
<reference evidence="5" key="2">
    <citation type="submission" date="2020-09" db="EMBL/GenBank/DDBJ databases">
        <authorList>
            <person name="Sun Q."/>
            <person name="Kim S."/>
        </authorList>
    </citation>
    <scope>NUCLEOTIDE SEQUENCE</scope>
    <source>
        <strain evidence="5">KCTC 32296</strain>
    </source>
</reference>
<dbReference type="InterPro" id="IPR008920">
    <property type="entry name" value="TF_FadR/GntR_C"/>
</dbReference>
<dbReference type="PRINTS" id="PR00035">
    <property type="entry name" value="HTHGNTR"/>
</dbReference>
<feature type="domain" description="HTH gntR-type" evidence="4">
    <location>
        <begin position="17"/>
        <end position="85"/>
    </location>
</feature>
<accession>A0A918Q8F2</accession>
<dbReference type="PROSITE" id="PS50949">
    <property type="entry name" value="HTH_GNTR"/>
    <property type="match status" value="1"/>
</dbReference>
<keyword evidence="6" id="KW-1185">Reference proteome</keyword>
<evidence type="ECO:0000256" key="3">
    <source>
        <dbReference type="ARBA" id="ARBA00023163"/>
    </source>
</evidence>
<dbReference type="Gene3D" id="1.20.120.530">
    <property type="entry name" value="GntR ligand-binding domain-like"/>
    <property type="match status" value="1"/>
</dbReference>
<dbReference type="Pfam" id="PF00392">
    <property type="entry name" value="GntR"/>
    <property type="match status" value="1"/>
</dbReference>
<dbReference type="AlphaFoldDB" id="A0A918Q8F2"/>
<dbReference type="GO" id="GO:0003700">
    <property type="term" value="F:DNA-binding transcription factor activity"/>
    <property type="evidence" value="ECO:0007669"/>
    <property type="project" value="InterPro"/>
</dbReference>
<proteinExistence type="predicted"/>
<evidence type="ECO:0000313" key="5">
    <source>
        <dbReference type="EMBL" id="GGZ35451.1"/>
    </source>
</evidence>
<dbReference type="EMBL" id="BMZB01000002">
    <property type="protein sequence ID" value="GGZ35451.1"/>
    <property type="molecule type" value="Genomic_DNA"/>
</dbReference>
<dbReference type="InterPro" id="IPR011711">
    <property type="entry name" value="GntR_C"/>
</dbReference>
<organism evidence="5 6">
    <name type="scientific">Asticcacaulis endophyticus</name>
    <dbReference type="NCBI Taxonomy" id="1395890"/>
    <lineage>
        <taxon>Bacteria</taxon>
        <taxon>Pseudomonadati</taxon>
        <taxon>Pseudomonadota</taxon>
        <taxon>Alphaproteobacteria</taxon>
        <taxon>Caulobacterales</taxon>
        <taxon>Caulobacteraceae</taxon>
        <taxon>Asticcacaulis</taxon>
    </lineage>
</organism>
<evidence type="ECO:0000256" key="1">
    <source>
        <dbReference type="ARBA" id="ARBA00023015"/>
    </source>
</evidence>
<sequence>MPANDSPSDATESDKDVRAYQVVGKSLLDRIWTGEFRVAGKLPTERDLAESYGVGRAVIRDALVMLEVKGLIQSRQGSGIYITRLAYESRNTPGIMTVPVPAQAAAGAADWETLIVAQQWLESHLAQIASYRMTDAALHQIKTAAEQYATSRDAEGLRKQEIAVHMAIAQAAQNAELTGTVYYLWSRRKDINDLPDSAKVLEVRRKQTAESHQKIIAALQLGDGGSAYHKMWHHFEGLKAAMGTAAFAGQ</sequence>
<dbReference type="SMART" id="SM00345">
    <property type="entry name" value="HTH_GNTR"/>
    <property type="match status" value="1"/>
</dbReference>
<keyword evidence="2" id="KW-0238">DNA-binding</keyword>
<dbReference type="SUPFAM" id="SSF48008">
    <property type="entry name" value="GntR ligand-binding domain-like"/>
    <property type="match status" value="1"/>
</dbReference>
<dbReference type="Proteomes" id="UP000662572">
    <property type="component" value="Unassembled WGS sequence"/>
</dbReference>
<dbReference type="InterPro" id="IPR036388">
    <property type="entry name" value="WH-like_DNA-bd_sf"/>
</dbReference>